<dbReference type="InterPro" id="IPR045864">
    <property type="entry name" value="aa-tRNA-synth_II/BPL/LPL"/>
</dbReference>
<feature type="domain" description="Aminoacyl-transfer RNA synthetases class-II family profile" evidence="7">
    <location>
        <begin position="45"/>
        <end position="308"/>
    </location>
</feature>
<evidence type="ECO:0000256" key="2">
    <source>
        <dbReference type="ARBA" id="ARBA00022598"/>
    </source>
</evidence>
<protein>
    <recommendedName>
        <fullName evidence="6">Proline--tRNA ligase</fullName>
        <ecNumber evidence="6">6.1.1.15</ecNumber>
    </recommendedName>
    <alternativeName>
        <fullName evidence="6">Prolyl-tRNA synthetase</fullName>
        <shortName evidence="6">ProRS</shortName>
    </alternativeName>
</protein>
<keyword evidence="2 6" id="KW-0436">Ligase</keyword>
<dbReference type="InterPro" id="IPR006195">
    <property type="entry name" value="aa-tRNA-synth_II"/>
</dbReference>
<dbReference type="GO" id="GO:0005524">
    <property type="term" value="F:ATP binding"/>
    <property type="evidence" value="ECO:0007669"/>
    <property type="project" value="UniProtKB-UniRule"/>
</dbReference>
<dbReference type="GO" id="GO:0004827">
    <property type="term" value="F:proline-tRNA ligase activity"/>
    <property type="evidence" value="ECO:0007669"/>
    <property type="project" value="UniProtKB-UniRule"/>
</dbReference>
<evidence type="ECO:0000256" key="6">
    <source>
        <dbReference type="HAMAP-Rule" id="MF_01571"/>
    </source>
</evidence>
<dbReference type="EC" id="6.1.1.15" evidence="6"/>
<dbReference type="SUPFAM" id="SSF55681">
    <property type="entry name" value="Class II aaRS and biotin synthetases"/>
    <property type="match status" value="1"/>
</dbReference>
<accession>A0A2V3HW11</accession>
<dbReference type="GO" id="GO:0006433">
    <property type="term" value="P:prolyl-tRNA aminoacylation"/>
    <property type="evidence" value="ECO:0007669"/>
    <property type="project" value="UniProtKB-UniRule"/>
</dbReference>
<dbReference type="Pfam" id="PF03129">
    <property type="entry name" value="HGTP_anticodon"/>
    <property type="match status" value="1"/>
</dbReference>
<dbReference type="PANTHER" id="PTHR43382">
    <property type="entry name" value="PROLYL-TRNA SYNTHETASE"/>
    <property type="match status" value="1"/>
</dbReference>
<dbReference type="Gene3D" id="3.40.50.800">
    <property type="entry name" value="Anticodon-binding domain"/>
    <property type="match status" value="1"/>
</dbReference>
<name>A0A2V3HW11_9ARCH</name>
<dbReference type="AlphaFoldDB" id="A0A2V3HW11"/>
<evidence type="ECO:0000256" key="3">
    <source>
        <dbReference type="ARBA" id="ARBA00022741"/>
    </source>
</evidence>
<dbReference type="PANTHER" id="PTHR43382:SF2">
    <property type="entry name" value="BIFUNCTIONAL GLUTAMATE_PROLINE--TRNA LIGASE"/>
    <property type="match status" value="1"/>
</dbReference>
<dbReference type="Pfam" id="PF00587">
    <property type="entry name" value="tRNA-synt_2b"/>
    <property type="match status" value="1"/>
</dbReference>
<comment type="similarity">
    <text evidence="6">Belongs to the class-II aminoacyl-tRNA synthetase family. ProS type 3 subfamily.</text>
</comment>
<dbReference type="Gene3D" id="3.30.930.10">
    <property type="entry name" value="Bira Bifunctional Protein, Domain 2"/>
    <property type="match status" value="1"/>
</dbReference>
<keyword evidence="5 6" id="KW-0030">Aminoacyl-tRNA synthetase</keyword>
<dbReference type="InterPro" id="IPR004154">
    <property type="entry name" value="Anticodon-bd"/>
</dbReference>
<dbReference type="InterPro" id="IPR002314">
    <property type="entry name" value="aa-tRNA-synt_IIb"/>
</dbReference>
<dbReference type="HAMAP" id="MF_01571">
    <property type="entry name" value="Pro_tRNA_synth_type3"/>
    <property type="match status" value="1"/>
</dbReference>
<evidence type="ECO:0000259" key="7">
    <source>
        <dbReference type="PROSITE" id="PS50862"/>
    </source>
</evidence>
<evidence type="ECO:0000313" key="9">
    <source>
        <dbReference type="Proteomes" id="UP000248161"/>
    </source>
</evidence>
<dbReference type="PROSITE" id="PS50862">
    <property type="entry name" value="AA_TRNA_LIGASE_II"/>
    <property type="match status" value="1"/>
</dbReference>
<keyword evidence="3 6" id="KW-0547">Nucleotide-binding</keyword>
<keyword evidence="4 6" id="KW-0067">ATP-binding</keyword>
<comment type="subcellular location">
    <subcellularLocation>
        <location evidence="1 6">Cytoplasm</location>
    </subcellularLocation>
</comment>
<gene>
    <name evidence="6" type="primary">proS</name>
    <name evidence="8" type="ORF">CXX69_02155</name>
</gene>
<comment type="domain">
    <text evidence="6">Consists of three domains: the N-terminal catalytic domain, the anticodon-binding domain and the C-terminal extension.</text>
</comment>
<dbReference type="Proteomes" id="UP000248161">
    <property type="component" value="Unassembled WGS sequence"/>
</dbReference>
<evidence type="ECO:0000256" key="5">
    <source>
        <dbReference type="ARBA" id="ARBA00023146"/>
    </source>
</evidence>
<sequence length="506" mass="56996">MAGSGKAKRGIPPKSDLNAWYPAIVEIADLVDKRYPIKGMDVWKPYGWKAMTLIDGLTRSQMRRTGHEEYNFPLLVPEDLLDKENQLVSHLKASRDTGIDASELRVDEEEAGFKKEVYWVKHGGDTELEVPMFLRPTSETPMYTMFSLWVRSHADLPLKTFQIVNTFRYETKQTRSFIRVREIHFFEAHTVHADQDGATAQIAEDAEIVQRLLHELCFPAIVSKRPSWDTFPGAWHSTAVDAVMPNGRTLQVATYHHYRDQWARAFNLTYEDRNGETQFCHQTTFGMSERLLGAIVGMHGDDSGLIMPPSIAPIQVILMPVAAHSDENVIPRVEALASQLQDSGFRVQVDARDLRPGTKHYDWEIKGVPIRLEIGPRDLASSQCTITLRTGGKIESPLEGISSTIRQYLDSVSDELRSRAHAHASELIRTFPGLSQTADIWKLDAALEEGFVYELAFDGNDADAEVLEKATGLTLLGDCVQPYPEPIPCAVTGKLTTRRHHLARMY</sequence>
<comment type="catalytic activity">
    <reaction evidence="6">
        <text>tRNA(Pro) + L-proline + ATP = L-prolyl-tRNA(Pro) + AMP + diphosphate</text>
        <dbReference type="Rhea" id="RHEA:14305"/>
        <dbReference type="Rhea" id="RHEA-COMP:9700"/>
        <dbReference type="Rhea" id="RHEA-COMP:9702"/>
        <dbReference type="ChEBI" id="CHEBI:30616"/>
        <dbReference type="ChEBI" id="CHEBI:33019"/>
        <dbReference type="ChEBI" id="CHEBI:60039"/>
        <dbReference type="ChEBI" id="CHEBI:78442"/>
        <dbReference type="ChEBI" id="CHEBI:78532"/>
        <dbReference type="ChEBI" id="CHEBI:456215"/>
        <dbReference type="EC" id="6.1.1.15"/>
    </reaction>
</comment>
<comment type="subunit">
    <text evidence="6">Homodimer.</text>
</comment>
<dbReference type="EMBL" id="PSPG01000004">
    <property type="protein sequence ID" value="PXF21931.1"/>
    <property type="molecule type" value="Genomic_DNA"/>
</dbReference>
<keyword evidence="6" id="KW-0963">Cytoplasm</keyword>
<evidence type="ECO:0000256" key="4">
    <source>
        <dbReference type="ARBA" id="ARBA00022840"/>
    </source>
</evidence>
<evidence type="ECO:0000313" key="8">
    <source>
        <dbReference type="EMBL" id="PXF21931.1"/>
    </source>
</evidence>
<organism evidence="8 9">
    <name type="scientific">Candidatus Thalassarchaeum betae</name>
    <dbReference type="NCBI Taxonomy" id="2599289"/>
    <lineage>
        <taxon>Archaea</taxon>
        <taxon>Methanobacteriati</taxon>
        <taxon>Thermoplasmatota</taxon>
        <taxon>Candidatus Poseidoniia</taxon>
        <taxon>Candidatus Poseidoniales</taxon>
        <taxon>Candidatus Thalassarchaeaceae</taxon>
        <taxon>Candidatus Thalassarchaeum</taxon>
    </lineage>
</organism>
<comment type="function">
    <text evidence="6">Catalyzes the attachment of proline to tRNA(Pro) in a two-step reaction: proline is first activated by ATP to form Pro-AMP and then transferred to the acceptor end of tRNA(Pro).</text>
</comment>
<dbReference type="GO" id="GO:0005737">
    <property type="term" value="C:cytoplasm"/>
    <property type="evidence" value="ECO:0007669"/>
    <property type="project" value="UniProtKB-SubCell"/>
</dbReference>
<evidence type="ECO:0000256" key="1">
    <source>
        <dbReference type="ARBA" id="ARBA00004496"/>
    </source>
</evidence>
<keyword evidence="6" id="KW-0648">Protein biosynthesis</keyword>
<proteinExistence type="inferred from homology"/>
<dbReference type="GO" id="GO:0017101">
    <property type="term" value="C:aminoacyl-tRNA synthetase multienzyme complex"/>
    <property type="evidence" value="ECO:0007669"/>
    <property type="project" value="TreeGrafter"/>
</dbReference>
<dbReference type="SUPFAM" id="SSF52954">
    <property type="entry name" value="Class II aaRS ABD-related"/>
    <property type="match status" value="1"/>
</dbReference>
<dbReference type="InterPro" id="IPR004499">
    <property type="entry name" value="Pro-tRNA-ligase_IIa_arc-type"/>
</dbReference>
<dbReference type="InterPro" id="IPR036621">
    <property type="entry name" value="Anticodon-bd_dom_sf"/>
</dbReference>
<reference evidence="8 9" key="1">
    <citation type="journal article" date="2015" name="Nat. Commun.">
        <title>Genomic and transcriptomic evidence for scavenging of diverse organic compounds by widespread deep-sea archaea.</title>
        <authorList>
            <person name="Li M."/>
            <person name="Baker B.J."/>
            <person name="Anantharaman K."/>
            <person name="Jain S."/>
            <person name="Breier J.A."/>
            <person name="Dick G.J."/>
        </authorList>
    </citation>
    <scope>NUCLEOTIDE SEQUENCE [LARGE SCALE GENOMIC DNA]</scope>
    <source>
        <strain evidence="8">Cayman_51_deep</strain>
    </source>
</reference>
<comment type="caution">
    <text evidence="8">The sequence shown here is derived from an EMBL/GenBank/DDBJ whole genome shotgun (WGS) entry which is preliminary data.</text>
</comment>